<sequence length="257" mass="30057">MLFHFWEYLIYFLRKEDSHSIHSPFFYKLYRNLQSYLKEHRKGDAAIEASRYNFLRSTERIPVTDYGAGSRWMRRRERRVSSIMKIAGTPLKFSLVYSFFCRQTPGMTALDLGGSLGINTAYLCKEVKGILYSFEGDPALLGLAQSHLHRFPSAQLIEGNLDESLYPILERLRSIDFVLMDANHRYKPTMAYFNAILPRLHAKSIVVIADIHWSCEMKRAWQEISSGPHIRAYIDLFDCGILFFQPSAYKQQYVWEI</sequence>
<dbReference type="Gene3D" id="3.40.50.150">
    <property type="entry name" value="Vaccinia Virus protein VP39"/>
    <property type="match status" value="1"/>
</dbReference>
<organism evidence="1 2">
    <name type="scientific">Cyclobacterium lianum</name>
    <dbReference type="NCBI Taxonomy" id="388280"/>
    <lineage>
        <taxon>Bacteria</taxon>
        <taxon>Pseudomonadati</taxon>
        <taxon>Bacteroidota</taxon>
        <taxon>Cytophagia</taxon>
        <taxon>Cytophagales</taxon>
        <taxon>Cyclobacteriaceae</taxon>
        <taxon>Cyclobacterium</taxon>
    </lineage>
</organism>
<dbReference type="AlphaFoldDB" id="A0A1M7QHB7"/>
<dbReference type="EMBL" id="FRCY01000018">
    <property type="protein sequence ID" value="SHN30410.1"/>
    <property type="molecule type" value="Genomic_DNA"/>
</dbReference>
<keyword evidence="1" id="KW-0489">Methyltransferase</keyword>
<keyword evidence="1" id="KW-0808">Transferase</keyword>
<dbReference type="Proteomes" id="UP000184513">
    <property type="component" value="Unassembled WGS sequence"/>
</dbReference>
<dbReference type="STRING" id="388280.SAMN04488057_11834"/>
<accession>A0A1M7QHB7</accession>
<proteinExistence type="predicted"/>
<gene>
    <name evidence="1" type="ORF">SAMN04488057_11834</name>
</gene>
<name>A0A1M7QHB7_9BACT</name>
<dbReference type="GO" id="GO:0008168">
    <property type="term" value="F:methyltransferase activity"/>
    <property type="evidence" value="ECO:0007669"/>
    <property type="project" value="UniProtKB-KW"/>
</dbReference>
<protein>
    <submittedName>
        <fullName evidence="1">Methyltransferase domain-containing protein</fullName>
    </submittedName>
</protein>
<keyword evidence="2" id="KW-1185">Reference proteome</keyword>
<dbReference type="SUPFAM" id="SSF53335">
    <property type="entry name" value="S-adenosyl-L-methionine-dependent methyltransferases"/>
    <property type="match status" value="1"/>
</dbReference>
<dbReference type="Pfam" id="PF13578">
    <property type="entry name" value="Methyltransf_24"/>
    <property type="match status" value="1"/>
</dbReference>
<dbReference type="RefSeq" id="WP_073097449.1">
    <property type="nucleotide sequence ID" value="NZ_FRCY01000018.1"/>
</dbReference>
<dbReference type="InterPro" id="IPR029063">
    <property type="entry name" value="SAM-dependent_MTases_sf"/>
</dbReference>
<dbReference type="GO" id="GO:0032259">
    <property type="term" value="P:methylation"/>
    <property type="evidence" value="ECO:0007669"/>
    <property type="project" value="UniProtKB-KW"/>
</dbReference>
<evidence type="ECO:0000313" key="1">
    <source>
        <dbReference type="EMBL" id="SHN30410.1"/>
    </source>
</evidence>
<evidence type="ECO:0000313" key="2">
    <source>
        <dbReference type="Proteomes" id="UP000184513"/>
    </source>
</evidence>
<reference evidence="1 2" key="1">
    <citation type="submission" date="2016-11" db="EMBL/GenBank/DDBJ databases">
        <authorList>
            <person name="Jaros S."/>
            <person name="Januszkiewicz K."/>
            <person name="Wedrychowicz H."/>
        </authorList>
    </citation>
    <scope>NUCLEOTIDE SEQUENCE [LARGE SCALE GENOMIC DNA]</scope>
    <source>
        <strain evidence="1 2">CGMCC 1.6102</strain>
    </source>
</reference>